<evidence type="ECO:0000256" key="10">
    <source>
        <dbReference type="PIRNR" id="PIRNR006268"/>
    </source>
</evidence>
<dbReference type="GO" id="GO:0005886">
    <property type="term" value="C:plasma membrane"/>
    <property type="evidence" value="ECO:0007669"/>
    <property type="project" value="UniProtKB-SubCell"/>
</dbReference>
<keyword evidence="12" id="KW-1003">Cell membrane</keyword>
<gene>
    <name evidence="13" type="ORF">AB840_05485</name>
</gene>
<feature type="binding site" evidence="11">
    <location>
        <position position="301"/>
    </location>
    <ligand>
        <name>Mg(2+)</name>
        <dbReference type="ChEBI" id="CHEBI:18420"/>
    </ligand>
</feature>
<evidence type="ECO:0000256" key="11">
    <source>
        <dbReference type="PIRSR" id="PIRSR006268-2"/>
    </source>
</evidence>
<dbReference type="InterPro" id="IPR003374">
    <property type="entry name" value="ApbE-like_sf"/>
</dbReference>
<dbReference type="GO" id="GO:0016740">
    <property type="term" value="F:transferase activity"/>
    <property type="evidence" value="ECO:0007669"/>
    <property type="project" value="UniProtKB-UniRule"/>
</dbReference>
<evidence type="ECO:0000256" key="6">
    <source>
        <dbReference type="ARBA" id="ARBA00022827"/>
    </source>
</evidence>
<comment type="cofactor">
    <cofactor evidence="11">
        <name>Mg(2+)</name>
        <dbReference type="ChEBI" id="CHEBI:18420"/>
    </cofactor>
    <cofactor evidence="11">
        <name>Mn(2+)</name>
        <dbReference type="ChEBI" id="CHEBI:29035"/>
    </cofactor>
    <text evidence="11">Magnesium. Can also use manganese.</text>
</comment>
<keyword evidence="12" id="KW-0997">Cell inner membrane</keyword>
<dbReference type="EC" id="2.7.1.180" evidence="1 10"/>
<evidence type="ECO:0000313" key="13">
    <source>
        <dbReference type="EMBL" id="KMO86970.1"/>
    </source>
</evidence>
<feature type="binding site" evidence="11">
    <location>
        <position position="297"/>
    </location>
    <ligand>
        <name>Mg(2+)</name>
        <dbReference type="ChEBI" id="CHEBI:18420"/>
    </ligand>
</feature>
<evidence type="ECO:0000256" key="4">
    <source>
        <dbReference type="ARBA" id="ARBA00022679"/>
    </source>
</evidence>
<feature type="binding site" evidence="11">
    <location>
        <position position="176"/>
    </location>
    <ligand>
        <name>Mg(2+)</name>
        <dbReference type="ChEBI" id="CHEBI:18420"/>
    </ligand>
</feature>
<dbReference type="PANTHER" id="PTHR30040:SF2">
    <property type="entry name" value="FAD:PROTEIN FMN TRANSFERASE"/>
    <property type="match status" value="1"/>
</dbReference>
<evidence type="ECO:0000256" key="5">
    <source>
        <dbReference type="ARBA" id="ARBA00022723"/>
    </source>
</evidence>
<dbReference type="PANTHER" id="PTHR30040">
    <property type="entry name" value="THIAMINE BIOSYNTHESIS LIPOPROTEIN APBE"/>
    <property type="match status" value="1"/>
</dbReference>
<protein>
    <recommendedName>
        <fullName evidence="2 10">FAD:protein FMN transferase</fullName>
        <ecNumber evidence="1 10">2.7.1.180</ecNumber>
    </recommendedName>
    <alternativeName>
        <fullName evidence="8 10">Flavin transferase</fullName>
    </alternativeName>
</protein>
<dbReference type="RefSeq" id="WP_048513823.1">
    <property type="nucleotide sequence ID" value="NZ_FUXD01000007.1"/>
</dbReference>
<dbReference type="SUPFAM" id="SSF143631">
    <property type="entry name" value="ApbE-like"/>
    <property type="match status" value="1"/>
</dbReference>
<keyword evidence="3 10" id="KW-0285">Flavoprotein</keyword>
<keyword evidence="14" id="KW-1185">Reference proteome</keyword>
<dbReference type="InParanoid" id="A0A0J6WTV3"/>
<keyword evidence="6 10" id="KW-0274">FAD</keyword>
<evidence type="ECO:0000256" key="12">
    <source>
        <dbReference type="RuleBase" id="RU363002"/>
    </source>
</evidence>
<evidence type="ECO:0000256" key="8">
    <source>
        <dbReference type="ARBA" id="ARBA00031306"/>
    </source>
</evidence>
<proteinExistence type="inferred from homology"/>
<keyword evidence="4 10" id="KW-0808">Transferase</keyword>
<dbReference type="STRING" id="39029.BSR42_03740"/>
<evidence type="ECO:0000256" key="7">
    <source>
        <dbReference type="ARBA" id="ARBA00022842"/>
    </source>
</evidence>
<dbReference type="InterPro" id="IPR024932">
    <property type="entry name" value="ApbE"/>
</dbReference>
<evidence type="ECO:0000313" key="14">
    <source>
        <dbReference type="Proteomes" id="UP000036503"/>
    </source>
</evidence>
<dbReference type="PIRSF" id="PIRSF006268">
    <property type="entry name" value="ApbE"/>
    <property type="match status" value="1"/>
</dbReference>
<comment type="similarity">
    <text evidence="10 12">Belongs to the ApbE family.</text>
</comment>
<dbReference type="GO" id="GO:0046872">
    <property type="term" value="F:metal ion binding"/>
    <property type="evidence" value="ECO:0007669"/>
    <property type="project" value="UniProtKB-UniRule"/>
</dbReference>
<name>A0A0J6WTV3_9FIRM</name>
<accession>A0A0J6WTV3</accession>
<comment type="function">
    <text evidence="12">Flavin transferase that catalyzes the transfer of the FMN moiety of FAD and its covalent binding to the hydroxyl group of a threonine residue in a target flavoprotein.</text>
</comment>
<keyword evidence="12" id="KW-0732">Signal</keyword>
<keyword evidence="12" id="KW-0472">Membrane</keyword>
<comment type="subcellular location">
    <subcellularLocation>
        <location evidence="12">Cell inner membrane</location>
        <topology evidence="12">Lipid-anchor</topology>
        <orientation evidence="12">Periplasmic side</orientation>
    </subcellularLocation>
</comment>
<evidence type="ECO:0000256" key="3">
    <source>
        <dbReference type="ARBA" id="ARBA00022630"/>
    </source>
</evidence>
<dbReference type="EMBL" id="LEKT01000012">
    <property type="protein sequence ID" value="KMO86970.1"/>
    <property type="molecule type" value="Genomic_DNA"/>
</dbReference>
<feature type="signal peptide" evidence="12">
    <location>
        <begin position="1"/>
        <end position="28"/>
    </location>
</feature>
<evidence type="ECO:0000256" key="9">
    <source>
        <dbReference type="ARBA" id="ARBA00048540"/>
    </source>
</evidence>
<dbReference type="AlphaFoldDB" id="A0A0J6WTV3"/>
<sequence length="353" mass="38750">MEWKRYAKSFFAAAFIVSILGCSGCAMHSEPSFDKNGIAMDTTISLSASGKEAKEAVDEGFQRIEQLDALARSQDPNSDVSHINQAAGQHYVQVDPAVYEMVAFSKMYAEKSNGMFDITVGPLISLWDIGNEDQHIPAQAEITDALKKINYKDILLRPEDHSIMLAKPGMAIDLGSVAKGFAVDEVRKIYEAHHITRGLINMGSSSMYAIGKTSKGKAWNIGIKHPRSDKSGDYLGIVSIENQALSTSGDYERYFIQDGVRYCHIFDPRTGYPAAANVMSDSIAVDGSVEHAGMLSDVLTTVVFVMGPEKGLEFVNTIDGIECEITSQDGALYMTDNFKAHFSDMNKDFHLQE</sequence>
<dbReference type="Proteomes" id="UP000036503">
    <property type="component" value="Unassembled WGS sequence"/>
</dbReference>
<feature type="chain" id="PRO_5010751102" description="FAD:protein FMN transferase" evidence="12">
    <location>
        <begin position="29"/>
        <end position="353"/>
    </location>
</feature>
<dbReference type="PATRIC" id="fig|1122219.3.peg.474"/>
<comment type="caution">
    <text evidence="13">The sequence shown here is derived from an EMBL/GenBank/DDBJ whole genome shotgun (WGS) entry which is preliminary data.</text>
</comment>
<comment type="catalytic activity">
    <reaction evidence="9 10 12">
        <text>L-threonyl-[protein] + FAD = FMN-L-threonyl-[protein] + AMP + H(+)</text>
        <dbReference type="Rhea" id="RHEA:36847"/>
        <dbReference type="Rhea" id="RHEA-COMP:11060"/>
        <dbReference type="Rhea" id="RHEA-COMP:11061"/>
        <dbReference type="ChEBI" id="CHEBI:15378"/>
        <dbReference type="ChEBI" id="CHEBI:30013"/>
        <dbReference type="ChEBI" id="CHEBI:57692"/>
        <dbReference type="ChEBI" id="CHEBI:74257"/>
        <dbReference type="ChEBI" id="CHEBI:456215"/>
        <dbReference type="EC" id="2.7.1.180"/>
    </reaction>
</comment>
<keyword evidence="7 10" id="KW-0460">Magnesium</keyword>
<keyword evidence="12" id="KW-0449">Lipoprotein</keyword>
<dbReference type="PROSITE" id="PS51257">
    <property type="entry name" value="PROKAR_LIPOPROTEIN"/>
    <property type="match status" value="1"/>
</dbReference>
<dbReference type="Gene3D" id="3.10.520.10">
    <property type="entry name" value="ApbE-like domains"/>
    <property type="match status" value="1"/>
</dbReference>
<keyword evidence="5 10" id="KW-0479">Metal-binding</keyword>
<dbReference type="Pfam" id="PF02424">
    <property type="entry name" value="ApbE"/>
    <property type="match status" value="1"/>
</dbReference>
<evidence type="ECO:0000256" key="2">
    <source>
        <dbReference type="ARBA" id="ARBA00016337"/>
    </source>
</evidence>
<reference evidence="13 14" key="1">
    <citation type="submission" date="2015-06" db="EMBL/GenBank/DDBJ databases">
        <title>Draft genome sequence of beer spoilage bacterium Megasphaera cerevisiae type strain 20462.</title>
        <authorList>
            <person name="Kutumbaka K."/>
            <person name="Pasmowitz J."/>
            <person name="Mategko J."/>
            <person name="Reyes D."/>
            <person name="Friedrich A."/>
            <person name="Han S."/>
            <person name="Martens-Habbena W."/>
            <person name="Neal-McKinney J."/>
            <person name="Janagama H.K."/>
            <person name="Nadala C."/>
            <person name="Samadpour M."/>
        </authorList>
    </citation>
    <scope>NUCLEOTIDE SEQUENCE [LARGE SCALE GENOMIC DNA]</scope>
    <source>
        <strain evidence="13 14">DSM 20462</strain>
    </source>
</reference>
<evidence type="ECO:0000256" key="1">
    <source>
        <dbReference type="ARBA" id="ARBA00011955"/>
    </source>
</evidence>
<organism evidence="13 14">
    <name type="scientific">Megasphaera cerevisiae DSM 20462</name>
    <dbReference type="NCBI Taxonomy" id="1122219"/>
    <lineage>
        <taxon>Bacteria</taxon>
        <taxon>Bacillati</taxon>
        <taxon>Bacillota</taxon>
        <taxon>Negativicutes</taxon>
        <taxon>Veillonellales</taxon>
        <taxon>Veillonellaceae</taxon>
        <taxon>Megasphaera</taxon>
    </lineage>
</organism>